<accession>A0A0E9SML5</accession>
<proteinExistence type="predicted"/>
<sequence>MTTFTRFSSSPHPTINPFSCITSRKSYILLPVMIMQ</sequence>
<organism evidence="1">
    <name type="scientific">Anguilla anguilla</name>
    <name type="common">European freshwater eel</name>
    <name type="synonym">Muraena anguilla</name>
    <dbReference type="NCBI Taxonomy" id="7936"/>
    <lineage>
        <taxon>Eukaryota</taxon>
        <taxon>Metazoa</taxon>
        <taxon>Chordata</taxon>
        <taxon>Craniata</taxon>
        <taxon>Vertebrata</taxon>
        <taxon>Euteleostomi</taxon>
        <taxon>Actinopterygii</taxon>
        <taxon>Neopterygii</taxon>
        <taxon>Teleostei</taxon>
        <taxon>Anguilliformes</taxon>
        <taxon>Anguillidae</taxon>
        <taxon>Anguilla</taxon>
    </lineage>
</organism>
<dbReference type="AlphaFoldDB" id="A0A0E9SML5"/>
<dbReference type="EMBL" id="GBXM01066011">
    <property type="protein sequence ID" value="JAH42566.1"/>
    <property type="molecule type" value="Transcribed_RNA"/>
</dbReference>
<protein>
    <submittedName>
        <fullName evidence="1">Uncharacterized protein</fullName>
    </submittedName>
</protein>
<name>A0A0E9SML5_ANGAN</name>
<reference evidence="1" key="2">
    <citation type="journal article" date="2015" name="Fish Shellfish Immunol.">
        <title>Early steps in the European eel (Anguilla anguilla)-Vibrio vulnificus interaction in the gills: Role of the RtxA13 toxin.</title>
        <authorList>
            <person name="Callol A."/>
            <person name="Pajuelo D."/>
            <person name="Ebbesson L."/>
            <person name="Teles M."/>
            <person name="MacKenzie S."/>
            <person name="Amaro C."/>
        </authorList>
    </citation>
    <scope>NUCLEOTIDE SEQUENCE</scope>
</reference>
<evidence type="ECO:0000313" key="1">
    <source>
        <dbReference type="EMBL" id="JAH42566.1"/>
    </source>
</evidence>
<reference evidence="1" key="1">
    <citation type="submission" date="2014-11" db="EMBL/GenBank/DDBJ databases">
        <authorList>
            <person name="Amaro Gonzalez C."/>
        </authorList>
    </citation>
    <scope>NUCLEOTIDE SEQUENCE</scope>
</reference>